<evidence type="ECO:0000313" key="1">
    <source>
        <dbReference type="EMBL" id="KCW67639.1"/>
    </source>
</evidence>
<accession>A0A059BNN3</accession>
<organism evidence="1">
    <name type="scientific">Eucalyptus grandis</name>
    <name type="common">Flooded gum</name>
    <dbReference type="NCBI Taxonomy" id="71139"/>
    <lineage>
        <taxon>Eukaryota</taxon>
        <taxon>Viridiplantae</taxon>
        <taxon>Streptophyta</taxon>
        <taxon>Embryophyta</taxon>
        <taxon>Tracheophyta</taxon>
        <taxon>Spermatophyta</taxon>
        <taxon>Magnoliopsida</taxon>
        <taxon>eudicotyledons</taxon>
        <taxon>Gunneridae</taxon>
        <taxon>Pentapetalae</taxon>
        <taxon>rosids</taxon>
        <taxon>malvids</taxon>
        <taxon>Myrtales</taxon>
        <taxon>Myrtaceae</taxon>
        <taxon>Myrtoideae</taxon>
        <taxon>Eucalypteae</taxon>
        <taxon>Eucalyptus</taxon>
    </lineage>
</organism>
<proteinExistence type="predicted"/>
<reference evidence="1" key="1">
    <citation type="submission" date="2013-07" db="EMBL/GenBank/DDBJ databases">
        <title>The genome of Eucalyptus grandis.</title>
        <authorList>
            <person name="Schmutz J."/>
            <person name="Hayes R."/>
            <person name="Myburg A."/>
            <person name="Tuskan G."/>
            <person name="Grattapaglia D."/>
            <person name="Rokhsar D.S."/>
        </authorList>
    </citation>
    <scope>NUCLEOTIDE SEQUENCE</scope>
    <source>
        <tissue evidence="1">Leaf extractions</tissue>
    </source>
</reference>
<dbReference type="InParanoid" id="A0A059BNN3"/>
<dbReference type="EMBL" id="KK198758">
    <property type="protein sequence ID" value="KCW67639.1"/>
    <property type="molecule type" value="Genomic_DNA"/>
</dbReference>
<protein>
    <submittedName>
        <fullName evidence="1">Uncharacterized protein</fullName>
    </submittedName>
</protein>
<gene>
    <name evidence="1" type="ORF">EUGRSUZ_F01385</name>
</gene>
<sequence length="85" mass="10167">MHFANRHSFVFTICGQNHVVNLDELAEIIQIEYYIFKLIPVKLDRAYNFVLEMPNFARSFRKIILLSLLHFKMNFIQKMLTLCLC</sequence>
<dbReference type="AlphaFoldDB" id="A0A059BNN3"/>
<name>A0A059BNN3_EUCGR</name>
<dbReference type="Gramene" id="KCW67639">
    <property type="protein sequence ID" value="KCW67639"/>
    <property type="gene ID" value="EUGRSUZ_F01385"/>
</dbReference>